<keyword evidence="1" id="KW-0472">Membrane</keyword>
<feature type="transmembrane region" description="Helical" evidence="1">
    <location>
        <begin position="142"/>
        <end position="161"/>
    </location>
</feature>
<reference evidence="2" key="1">
    <citation type="submission" date="2020-09" db="EMBL/GenBank/DDBJ databases">
        <authorList>
            <person name="Kim M.K."/>
        </authorList>
    </citation>
    <scope>NUCLEOTIDE SEQUENCE</scope>
    <source>
        <strain evidence="2">BT702</strain>
    </source>
</reference>
<feature type="transmembrane region" description="Helical" evidence="1">
    <location>
        <begin position="196"/>
        <end position="216"/>
    </location>
</feature>
<feature type="transmembrane region" description="Helical" evidence="1">
    <location>
        <begin position="167"/>
        <end position="184"/>
    </location>
</feature>
<dbReference type="EMBL" id="JACWZY010000061">
    <property type="protein sequence ID" value="MBD2705571.1"/>
    <property type="molecule type" value="Genomic_DNA"/>
</dbReference>
<dbReference type="AlphaFoldDB" id="A0A927AWB5"/>
<evidence type="ECO:0000313" key="3">
    <source>
        <dbReference type="Proteomes" id="UP000598820"/>
    </source>
</evidence>
<feature type="transmembrane region" description="Helical" evidence="1">
    <location>
        <begin position="73"/>
        <end position="94"/>
    </location>
</feature>
<comment type="caution">
    <text evidence="2">The sequence shown here is derived from an EMBL/GenBank/DDBJ whole genome shotgun (WGS) entry which is preliminary data.</text>
</comment>
<organism evidence="2 3">
    <name type="scientific">Spirosoma profusum</name>
    <dbReference type="NCBI Taxonomy" id="2771354"/>
    <lineage>
        <taxon>Bacteria</taxon>
        <taxon>Pseudomonadati</taxon>
        <taxon>Bacteroidota</taxon>
        <taxon>Cytophagia</taxon>
        <taxon>Cytophagales</taxon>
        <taxon>Cytophagaceae</taxon>
        <taxon>Spirosoma</taxon>
    </lineage>
</organism>
<dbReference type="Proteomes" id="UP000598820">
    <property type="component" value="Unassembled WGS sequence"/>
</dbReference>
<feature type="transmembrane region" description="Helical" evidence="1">
    <location>
        <begin position="114"/>
        <end position="135"/>
    </location>
</feature>
<gene>
    <name evidence="2" type="ORF">IC229_33490</name>
</gene>
<keyword evidence="1" id="KW-1133">Transmembrane helix</keyword>
<keyword evidence="3" id="KW-1185">Reference proteome</keyword>
<sequence length="220" mass="23709">MIVAPLLLVLSQLLLLQFEFFFPQQLKAFDQLPTQVTTAYSLFLAGNIFLWPAILTLAKLVGQRQPAWARWGGTLVMLGLFARTFHYGINHLAFQLVKVQNLQLATKAVADSYGAFHIVSSLSGAIMFGWAILAIGTYRSGVLSLVSSIGLGLMSALMLGVLKGASFVSIFATVGLCVALLPLGKSVLMSGPIPKVRMILSWALLILGIATLMYFFGQAG</sequence>
<protein>
    <submittedName>
        <fullName evidence="2">Uncharacterized protein</fullName>
    </submittedName>
</protein>
<feature type="transmembrane region" description="Helical" evidence="1">
    <location>
        <begin position="38"/>
        <end position="61"/>
    </location>
</feature>
<evidence type="ECO:0000313" key="2">
    <source>
        <dbReference type="EMBL" id="MBD2705571.1"/>
    </source>
</evidence>
<accession>A0A927AWB5</accession>
<proteinExistence type="predicted"/>
<name>A0A927AWB5_9BACT</name>
<evidence type="ECO:0000256" key="1">
    <source>
        <dbReference type="SAM" id="Phobius"/>
    </source>
</evidence>
<keyword evidence="1" id="KW-0812">Transmembrane</keyword>